<proteinExistence type="predicted"/>
<dbReference type="NCBIfam" id="TIGR01641">
    <property type="entry name" value="phageSPP1_gp7"/>
    <property type="match status" value="1"/>
</dbReference>
<evidence type="ECO:0000259" key="2">
    <source>
        <dbReference type="Pfam" id="PF04233"/>
    </source>
</evidence>
<evidence type="ECO:0000313" key="4">
    <source>
        <dbReference type="Proteomes" id="UP000051586"/>
    </source>
</evidence>
<sequence length="433" mass="48860">MDTDDFDEALDNHAQSAIGKGQQELYSSLQSGMSEDDLKQLTDVTSASDDRQSGNISSAINTEVSQTQTLLRTEASSANNDGATDAMKENDVEYVHLLTEGDEKVCDICDSYWDSNPFEIDDAPNIPDDTHPNCRCQLIPCDADDTLLGTIGNNDDSGDDGSSTDNDDPDNDNPDGSGDDGSDDTLQDKYDTYQDYQRDYQAPFDETDKDAMGDYIESNYGIEWKEKKRAHYKISPETMANTVRVLDRFFSYYPNFLDNGQYKFTSLESHVFTGSSARAEAYVQSLRWRDGRKEQSLHLNSKHGDLEAQQKMTDYSFQTNWFRGNDTSTHIPTHEFGHAVDNNLTAASGSDVRVSEQILTQMYREDRGDHYDSSDFQHNEDFKHWAFDNIGTYGSKSTAEGFAELFTEYYGCDNPRPVAVRFGKIIDNMLREM</sequence>
<dbReference type="RefSeq" id="WP_054691016.1">
    <property type="nucleotide sequence ID" value="NZ_AYZI01000004.1"/>
</dbReference>
<dbReference type="InterPro" id="IPR006528">
    <property type="entry name" value="Phage_head_morphogenesis_dom"/>
</dbReference>
<feature type="domain" description="Phage head morphogenesis" evidence="2">
    <location>
        <begin position="23"/>
        <end position="139"/>
    </location>
</feature>
<dbReference type="Pfam" id="PF04233">
    <property type="entry name" value="Phage_Mu_F"/>
    <property type="match status" value="1"/>
</dbReference>
<dbReference type="Proteomes" id="UP000051586">
    <property type="component" value="Unassembled WGS sequence"/>
</dbReference>
<name>A0A0R2CJC7_9LACO</name>
<organism evidence="3 4">
    <name type="scientific">Fructilactobacillus florum DSM 22689 = JCM 16035</name>
    <dbReference type="NCBI Taxonomy" id="1423745"/>
    <lineage>
        <taxon>Bacteria</taxon>
        <taxon>Bacillati</taxon>
        <taxon>Bacillota</taxon>
        <taxon>Bacilli</taxon>
        <taxon>Lactobacillales</taxon>
        <taxon>Lactobacillaceae</taxon>
        <taxon>Fructilactobacillus</taxon>
    </lineage>
</organism>
<dbReference type="SUPFAM" id="SSF55486">
    <property type="entry name" value="Metalloproteases ('zincins'), catalytic domain"/>
    <property type="match status" value="1"/>
</dbReference>
<dbReference type="GO" id="GO:0008237">
    <property type="term" value="F:metallopeptidase activity"/>
    <property type="evidence" value="ECO:0007669"/>
    <property type="project" value="InterPro"/>
</dbReference>
<dbReference type="PATRIC" id="fig|1423745.4.peg.770"/>
<feature type="compositionally biased region" description="Polar residues" evidence="1">
    <location>
        <begin position="24"/>
        <end position="33"/>
    </location>
</feature>
<dbReference type="EMBL" id="AYZI01000004">
    <property type="protein sequence ID" value="KRM91591.1"/>
    <property type="molecule type" value="Genomic_DNA"/>
</dbReference>
<evidence type="ECO:0000313" key="3">
    <source>
        <dbReference type="EMBL" id="KRM91591.1"/>
    </source>
</evidence>
<feature type="compositionally biased region" description="Acidic residues" evidence="1">
    <location>
        <begin position="165"/>
        <end position="185"/>
    </location>
</feature>
<dbReference type="STRING" id="1423745.GCA_001311215_01859"/>
<gene>
    <name evidence="3" type="ORF">FC87_GL000723</name>
</gene>
<protein>
    <recommendedName>
        <fullName evidence="2">Phage head morphogenesis domain-containing protein</fullName>
    </recommendedName>
</protein>
<dbReference type="AlphaFoldDB" id="A0A0R2CJC7"/>
<dbReference type="Gene3D" id="3.40.390.10">
    <property type="entry name" value="Collagenase (Catalytic Domain)"/>
    <property type="match status" value="1"/>
</dbReference>
<feature type="compositionally biased region" description="Low complexity" evidence="1">
    <location>
        <begin position="152"/>
        <end position="164"/>
    </location>
</feature>
<comment type="caution">
    <text evidence="3">The sequence shown here is derived from an EMBL/GenBank/DDBJ whole genome shotgun (WGS) entry which is preliminary data.</text>
</comment>
<feature type="region of interest" description="Disordered" evidence="1">
    <location>
        <begin position="1"/>
        <end position="61"/>
    </location>
</feature>
<accession>A0A0R2CJC7</accession>
<feature type="compositionally biased region" description="Polar residues" evidence="1">
    <location>
        <begin position="42"/>
        <end position="61"/>
    </location>
</feature>
<feature type="region of interest" description="Disordered" evidence="1">
    <location>
        <begin position="147"/>
        <end position="188"/>
    </location>
</feature>
<dbReference type="InterPro" id="IPR024079">
    <property type="entry name" value="MetalloPept_cat_dom_sf"/>
</dbReference>
<reference evidence="3 4" key="1">
    <citation type="journal article" date="2015" name="Genome Announc.">
        <title>Expanding the biotechnology potential of lactobacilli through comparative genomics of 213 strains and associated genera.</title>
        <authorList>
            <person name="Sun Z."/>
            <person name="Harris H.M."/>
            <person name="McCann A."/>
            <person name="Guo C."/>
            <person name="Argimon S."/>
            <person name="Zhang W."/>
            <person name="Yang X."/>
            <person name="Jeffery I.B."/>
            <person name="Cooney J.C."/>
            <person name="Kagawa T.F."/>
            <person name="Liu W."/>
            <person name="Song Y."/>
            <person name="Salvetti E."/>
            <person name="Wrobel A."/>
            <person name="Rasinkangas P."/>
            <person name="Parkhill J."/>
            <person name="Rea M.C."/>
            <person name="O'Sullivan O."/>
            <person name="Ritari J."/>
            <person name="Douillard F.P."/>
            <person name="Paul Ross R."/>
            <person name="Yang R."/>
            <person name="Briner A.E."/>
            <person name="Felis G.E."/>
            <person name="de Vos W.M."/>
            <person name="Barrangou R."/>
            <person name="Klaenhammer T.R."/>
            <person name="Caufield P.W."/>
            <person name="Cui Y."/>
            <person name="Zhang H."/>
            <person name="O'Toole P.W."/>
        </authorList>
    </citation>
    <scope>NUCLEOTIDE SEQUENCE [LARGE SCALE GENOMIC DNA]</scope>
    <source>
        <strain evidence="3 4">DSM 22689</strain>
    </source>
</reference>
<evidence type="ECO:0000256" key="1">
    <source>
        <dbReference type="SAM" id="MobiDB-lite"/>
    </source>
</evidence>